<dbReference type="CDD" id="cd11007">
    <property type="entry name" value="M35_like_1"/>
    <property type="match status" value="1"/>
</dbReference>
<dbReference type="SMART" id="SM01351">
    <property type="entry name" value="Aspzincin_M35"/>
    <property type="match status" value="1"/>
</dbReference>
<organism evidence="2">
    <name type="scientific">Burkholderia cenocepacia</name>
    <dbReference type="NCBI Taxonomy" id="95486"/>
    <lineage>
        <taxon>Bacteria</taxon>
        <taxon>Pseudomonadati</taxon>
        <taxon>Pseudomonadota</taxon>
        <taxon>Betaproteobacteria</taxon>
        <taxon>Burkholderiales</taxon>
        <taxon>Burkholderiaceae</taxon>
        <taxon>Burkholderia</taxon>
        <taxon>Burkholderia cepacia complex</taxon>
    </lineage>
</organism>
<dbReference type="Gene3D" id="3.40.390.10">
    <property type="entry name" value="Collagenase (Catalytic Domain)"/>
    <property type="match status" value="1"/>
</dbReference>
<feature type="domain" description="Lysine-specific metallo-endopeptidase" evidence="1">
    <location>
        <begin position="61"/>
        <end position="214"/>
    </location>
</feature>
<comment type="caution">
    <text evidence="2">The sequence shown here is derived from an EMBL/GenBank/DDBJ whole genome shotgun (WGS) entry which is preliminary data.</text>
</comment>
<evidence type="ECO:0000313" key="2">
    <source>
        <dbReference type="EMBL" id="NDV76818.1"/>
    </source>
</evidence>
<dbReference type="RefSeq" id="WP_163125994.1">
    <property type="nucleotide sequence ID" value="NZ_CAJPCZ010000029.1"/>
</dbReference>
<gene>
    <name evidence="2" type="ORF">GFJ35_32935</name>
</gene>
<sequence>MSGGDRVAIAEAMTDMKEGSVIEALISNGPPICPNMTDAEFRRMVITLCDRAVQMIDVRLEDLRKWGAVERQRVATWFGSSDETIRQRLTVGLAQVSRVMRDLKPGNFVRQSEELDRYLGCTPNNKDPDGAVAHVCGPDTATHTICIHENFCGMRPISSAKDSMLSTLIHECTHFADTFGAQDHQYFMRECLVLARTRPDLAINNADSIAGYIIYEG</sequence>
<accession>A0A6B2MLM3</accession>
<proteinExistence type="predicted"/>
<reference evidence="2" key="1">
    <citation type="submission" date="2019-11" db="EMBL/GenBank/DDBJ databases">
        <title>Burkholderia cenocepacia CF.</title>
        <authorList>
            <person name="Vianna E.F."/>
            <person name="Marques E.A."/>
            <person name="Albano R.M."/>
            <person name="Leao R.S."/>
        </authorList>
    </citation>
    <scope>NUCLEOTIDE SEQUENCE</scope>
    <source>
        <strain evidence="2">MS-2140</strain>
    </source>
</reference>
<protein>
    <recommendedName>
        <fullName evidence="1">Lysine-specific metallo-endopeptidase domain-containing protein</fullName>
    </recommendedName>
</protein>
<dbReference type="Pfam" id="PF14521">
    <property type="entry name" value="Aspzincin_M35"/>
    <property type="match status" value="1"/>
</dbReference>
<dbReference type="InterPro" id="IPR034108">
    <property type="entry name" value="Pept_M35-like_proteobacteria"/>
</dbReference>
<dbReference type="SUPFAM" id="SSF55486">
    <property type="entry name" value="Metalloproteases ('zincins'), catalytic domain"/>
    <property type="match status" value="1"/>
</dbReference>
<dbReference type="InterPro" id="IPR024079">
    <property type="entry name" value="MetalloPept_cat_dom_sf"/>
</dbReference>
<dbReference type="AlphaFoldDB" id="A0A6B2MLM3"/>
<dbReference type="InterPro" id="IPR029463">
    <property type="entry name" value="Lys_MEP"/>
</dbReference>
<name>A0A6B2MLM3_9BURK</name>
<dbReference type="EMBL" id="JAAEAM010000055">
    <property type="protein sequence ID" value="NDV76818.1"/>
    <property type="molecule type" value="Genomic_DNA"/>
</dbReference>
<evidence type="ECO:0000259" key="1">
    <source>
        <dbReference type="SMART" id="SM01351"/>
    </source>
</evidence>
<dbReference type="GO" id="GO:0004222">
    <property type="term" value="F:metalloendopeptidase activity"/>
    <property type="evidence" value="ECO:0007669"/>
    <property type="project" value="InterPro"/>
</dbReference>